<dbReference type="InterPro" id="IPR001783">
    <property type="entry name" value="Lumazine-bd"/>
</dbReference>
<gene>
    <name evidence="12" type="ORF">D3M95_04005</name>
</gene>
<evidence type="ECO:0000256" key="10">
    <source>
        <dbReference type="PROSITE-ProRule" id="PRU00524"/>
    </source>
</evidence>
<proteinExistence type="predicted"/>
<dbReference type="InterPro" id="IPR023366">
    <property type="entry name" value="ATP_synth_asu-like_sf"/>
</dbReference>
<evidence type="ECO:0000256" key="5">
    <source>
        <dbReference type="ARBA" id="ARBA00013950"/>
    </source>
</evidence>
<evidence type="ECO:0000256" key="6">
    <source>
        <dbReference type="ARBA" id="ARBA00022619"/>
    </source>
</evidence>
<dbReference type="PANTHER" id="PTHR21098">
    <property type="entry name" value="RIBOFLAVIN SYNTHASE ALPHA CHAIN"/>
    <property type="match status" value="1"/>
</dbReference>
<organism evidence="12 13">
    <name type="scientific">Corynebacterium falsenii</name>
    <dbReference type="NCBI Taxonomy" id="108486"/>
    <lineage>
        <taxon>Bacteria</taxon>
        <taxon>Bacillati</taxon>
        <taxon>Actinomycetota</taxon>
        <taxon>Actinomycetes</taxon>
        <taxon>Mycobacteriales</taxon>
        <taxon>Corynebacteriaceae</taxon>
        <taxon>Corynebacterium</taxon>
    </lineage>
</organism>
<dbReference type="InterPro" id="IPR026017">
    <property type="entry name" value="Lumazine-bd_dom"/>
</dbReference>
<dbReference type="Gene3D" id="2.40.30.20">
    <property type="match status" value="2"/>
</dbReference>
<sequence length="229" mass="24530">MFTGIIEEVGSVRSIDREGDALRLTVEASAILDDVSHGDSIAVNGVCLTVTDFGTPSESGTSNPDNSSNSGFFTADVMQVTLDYTTIGELQPGDPVNLERAMAAGGRFGGHIVQGHVDGFATVVSRTPSEHWEVFRFTLSDPALRRYVVKKGSIAINGTSLTVSEMADAPEPSVGASPQQSSREDWWFEVSLIPTTLADTMLASLSPSDHVNIECDVIAKYLDRLHPQT</sequence>
<dbReference type="GO" id="GO:0004746">
    <property type="term" value="F:riboflavin synthase activity"/>
    <property type="evidence" value="ECO:0007669"/>
    <property type="project" value="UniProtKB-UniRule"/>
</dbReference>
<evidence type="ECO:0000256" key="2">
    <source>
        <dbReference type="ARBA" id="ARBA00002803"/>
    </source>
</evidence>
<dbReference type="FunFam" id="2.40.30.20:FF:000003">
    <property type="entry name" value="Riboflavin synthase, alpha subunit"/>
    <property type="match status" value="1"/>
</dbReference>
<dbReference type="Proteomes" id="UP000285278">
    <property type="component" value="Unassembled WGS sequence"/>
</dbReference>
<dbReference type="AlphaFoldDB" id="A0A418Q864"/>
<dbReference type="SUPFAM" id="SSF63380">
    <property type="entry name" value="Riboflavin synthase domain-like"/>
    <property type="match status" value="2"/>
</dbReference>
<protein>
    <recommendedName>
        <fullName evidence="5 9">Riboflavin synthase</fullName>
        <ecNumber evidence="4 9">2.5.1.9</ecNumber>
    </recommendedName>
</protein>
<evidence type="ECO:0000256" key="3">
    <source>
        <dbReference type="ARBA" id="ARBA00004887"/>
    </source>
</evidence>
<evidence type="ECO:0000256" key="8">
    <source>
        <dbReference type="ARBA" id="ARBA00022737"/>
    </source>
</evidence>
<dbReference type="EC" id="2.5.1.9" evidence="4 9"/>
<comment type="caution">
    <text evidence="12">The sequence shown here is derived from an EMBL/GenBank/DDBJ whole genome shotgun (WGS) entry which is preliminary data.</text>
</comment>
<dbReference type="STRING" id="1451189.CFAL_05660"/>
<comment type="pathway">
    <text evidence="3">Cofactor biosynthesis; riboflavin biosynthesis; riboflavin from 2-hydroxy-3-oxobutyl phosphate and 5-amino-6-(D-ribitylamino)uracil: step 2/2.</text>
</comment>
<feature type="domain" description="Lumazine-binding" evidence="11">
    <location>
        <begin position="112"/>
        <end position="226"/>
    </location>
</feature>
<dbReference type="InterPro" id="IPR017938">
    <property type="entry name" value="Riboflavin_synthase-like_b-brl"/>
</dbReference>
<keyword evidence="13" id="KW-1185">Reference proteome</keyword>
<dbReference type="PROSITE" id="PS51177">
    <property type="entry name" value="LUMAZINE_BIND"/>
    <property type="match status" value="2"/>
</dbReference>
<dbReference type="CDD" id="cd00402">
    <property type="entry name" value="Riboflavin_synthase_like"/>
    <property type="match status" value="1"/>
</dbReference>
<reference evidence="12 13" key="1">
    <citation type="submission" date="2018-09" db="EMBL/GenBank/DDBJ databases">
        <title>Optimization and identification of Corynebacterium falsenii FN1-14 from fish paste.</title>
        <authorList>
            <person name="Daroonpunt R."/>
            <person name="Tanasupawat S."/>
        </authorList>
    </citation>
    <scope>NUCLEOTIDE SEQUENCE [LARGE SCALE GENOMIC DNA]</scope>
    <source>
        <strain evidence="12 13">FN1-14</strain>
    </source>
</reference>
<evidence type="ECO:0000313" key="12">
    <source>
        <dbReference type="EMBL" id="RIX35676.1"/>
    </source>
</evidence>
<dbReference type="NCBIfam" id="NF006767">
    <property type="entry name" value="PRK09289.1"/>
    <property type="match status" value="1"/>
</dbReference>
<dbReference type="RefSeq" id="WP_119664479.1">
    <property type="nucleotide sequence ID" value="NZ_QXJK01000003.1"/>
</dbReference>
<name>A0A418Q864_9CORY</name>
<evidence type="ECO:0000256" key="7">
    <source>
        <dbReference type="ARBA" id="ARBA00022679"/>
    </source>
</evidence>
<dbReference type="Pfam" id="PF00677">
    <property type="entry name" value="Lum_binding"/>
    <property type="match status" value="2"/>
</dbReference>
<feature type="repeat" description="Lumazine-binding" evidence="10">
    <location>
        <begin position="1"/>
        <end position="111"/>
    </location>
</feature>
<keyword evidence="7 12" id="KW-0808">Transferase</keyword>
<dbReference type="GO" id="GO:0009231">
    <property type="term" value="P:riboflavin biosynthetic process"/>
    <property type="evidence" value="ECO:0007669"/>
    <property type="project" value="UniProtKB-KW"/>
</dbReference>
<evidence type="ECO:0000259" key="11">
    <source>
        <dbReference type="PROSITE" id="PS51177"/>
    </source>
</evidence>
<accession>A0A418Q864</accession>
<feature type="repeat" description="Lumazine-binding" evidence="10">
    <location>
        <begin position="112"/>
        <end position="226"/>
    </location>
</feature>
<evidence type="ECO:0000256" key="4">
    <source>
        <dbReference type="ARBA" id="ARBA00012827"/>
    </source>
</evidence>
<evidence type="ECO:0000256" key="1">
    <source>
        <dbReference type="ARBA" id="ARBA00000968"/>
    </source>
</evidence>
<evidence type="ECO:0000313" key="13">
    <source>
        <dbReference type="Proteomes" id="UP000285278"/>
    </source>
</evidence>
<keyword evidence="6" id="KW-0686">Riboflavin biosynthesis</keyword>
<feature type="domain" description="Lumazine-binding" evidence="11">
    <location>
        <begin position="1"/>
        <end position="111"/>
    </location>
</feature>
<dbReference type="PIRSF" id="PIRSF000498">
    <property type="entry name" value="Riboflavin_syn_A"/>
    <property type="match status" value="1"/>
</dbReference>
<comment type="catalytic activity">
    <reaction evidence="1">
        <text>2 6,7-dimethyl-8-(1-D-ribityl)lumazine + H(+) = 5-amino-6-(D-ribitylamino)uracil + riboflavin</text>
        <dbReference type="Rhea" id="RHEA:20772"/>
        <dbReference type="ChEBI" id="CHEBI:15378"/>
        <dbReference type="ChEBI" id="CHEBI:15934"/>
        <dbReference type="ChEBI" id="CHEBI:57986"/>
        <dbReference type="ChEBI" id="CHEBI:58201"/>
        <dbReference type="EC" id="2.5.1.9"/>
    </reaction>
</comment>
<comment type="function">
    <text evidence="2">Catalyzes the dismutation of two molecules of 6,7-dimethyl-8-ribityllumazine, resulting in the formation of riboflavin and 5-amino-6-(D-ribitylamino)uracil.</text>
</comment>
<dbReference type="PANTHER" id="PTHR21098:SF12">
    <property type="entry name" value="RIBOFLAVIN SYNTHASE"/>
    <property type="match status" value="1"/>
</dbReference>
<evidence type="ECO:0000256" key="9">
    <source>
        <dbReference type="NCBIfam" id="TIGR00187"/>
    </source>
</evidence>
<dbReference type="OrthoDB" id="9788537at2"/>
<keyword evidence="8" id="KW-0677">Repeat</keyword>
<dbReference type="NCBIfam" id="TIGR00187">
    <property type="entry name" value="ribE"/>
    <property type="match status" value="1"/>
</dbReference>
<dbReference type="EMBL" id="QXJK01000003">
    <property type="protein sequence ID" value="RIX35676.1"/>
    <property type="molecule type" value="Genomic_DNA"/>
</dbReference>